<dbReference type="Proteomes" id="UP000214603">
    <property type="component" value="Unassembled WGS sequence"/>
</dbReference>
<evidence type="ECO:0000313" key="14">
    <source>
        <dbReference type="Proteomes" id="UP000214603"/>
    </source>
</evidence>
<dbReference type="InterPro" id="IPR045584">
    <property type="entry name" value="Pilin-like"/>
</dbReference>
<dbReference type="SUPFAM" id="SSF158544">
    <property type="entry name" value="GspK insert domain-like"/>
    <property type="match status" value="1"/>
</dbReference>
<dbReference type="OrthoDB" id="5293133at2"/>
<keyword evidence="14" id="KW-1185">Reference proteome</keyword>
<evidence type="ECO:0000256" key="5">
    <source>
        <dbReference type="ARBA" id="ARBA00022519"/>
    </source>
</evidence>
<protein>
    <recommendedName>
        <fullName evidence="10">Type II secretion system protein K</fullName>
    </recommendedName>
</protein>
<comment type="caution">
    <text evidence="13">The sequence shown here is derived from an EMBL/GenBank/DDBJ whole genome shotgun (WGS) entry which is preliminary data.</text>
</comment>
<keyword evidence="4 10" id="KW-1003">Cell membrane</keyword>
<evidence type="ECO:0000256" key="7">
    <source>
        <dbReference type="ARBA" id="ARBA00022927"/>
    </source>
</evidence>
<evidence type="ECO:0000259" key="12">
    <source>
        <dbReference type="Pfam" id="PF21687"/>
    </source>
</evidence>
<dbReference type="GO" id="GO:0009306">
    <property type="term" value="P:protein secretion"/>
    <property type="evidence" value="ECO:0007669"/>
    <property type="project" value="InterPro"/>
</dbReference>
<dbReference type="InterPro" id="IPR005628">
    <property type="entry name" value="GspK"/>
</dbReference>
<gene>
    <name evidence="13" type="ORF">CEY11_24625</name>
</gene>
<proteinExistence type="inferred from homology"/>
<dbReference type="SUPFAM" id="SSF47781">
    <property type="entry name" value="RuvA domain 2-like"/>
    <property type="match status" value="1"/>
</dbReference>
<evidence type="ECO:0000256" key="1">
    <source>
        <dbReference type="ARBA" id="ARBA00004533"/>
    </source>
</evidence>
<reference evidence="14" key="1">
    <citation type="submission" date="2017-06" db="EMBL/GenBank/DDBJ databases">
        <title>Herbaspirillum phytohormonus sp. nov., isolated from the root nodule of Robinia pseudoacacia in lead-zinc mine.</title>
        <authorList>
            <person name="Fan M."/>
            <person name="Lin Y."/>
        </authorList>
    </citation>
    <scope>NUCLEOTIDE SEQUENCE [LARGE SCALE GENOMIC DNA]</scope>
    <source>
        <strain evidence="14">SC-089</strain>
    </source>
</reference>
<dbReference type="Gene3D" id="3.30.1300.30">
    <property type="entry name" value="GSPII I/J protein-like"/>
    <property type="match status" value="2"/>
</dbReference>
<dbReference type="InterPro" id="IPR049031">
    <property type="entry name" value="T2SSK_SAM-like_1st"/>
</dbReference>
<dbReference type="Pfam" id="PF21687">
    <property type="entry name" value="T2SSK_1st"/>
    <property type="match status" value="1"/>
</dbReference>
<keyword evidence="9 10" id="KW-0472">Membrane</keyword>
<dbReference type="PANTHER" id="PTHR38831">
    <property type="entry name" value="TYPE II SECRETION SYSTEM PROTEIN K"/>
    <property type="match status" value="1"/>
</dbReference>
<dbReference type="EMBL" id="NJIH01000021">
    <property type="protein sequence ID" value="OWT53485.1"/>
    <property type="molecule type" value="Genomic_DNA"/>
</dbReference>
<evidence type="ECO:0000256" key="3">
    <source>
        <dbReference type="ARBA" id="ARBA00022448"/>
    </source>
</evidence>
<keyword evidence="6" id="KW-0812">Transmembrane</keyword>
<evidence type="ECO:0000259" key="11">
    <source>
        <dbReference type="Pfam" id="PF03934"/>
    </source>
</evidence>
<dbReference type="AlphaFoldDB" id="A0A225LVZ5"/>
<comment type="subcellular location">
    <subcellularLocation>
        <location evidence="1 10">Cell inner membrane</location>
    </subcellularLocation>
</comment>
<dbReference type="NCBIfam" id="NF037980">
    <property type="entry name" value="T2SS_GspK"/>
    <property type="match status" value="1"/>
</dbReference>
<evidence type="ECO:0000256" key="6">
    <source>
        <dbReference type="ARBA" id="ARBA00022692"/>
    </source>
</evidence>
<feature type="domain" description="T2SS protein K first SAM-like" evidence="12">
    <location>
        <begin position="100"/>
        <end position="186"/>
    </location>
</feature>
<evidence type="ECO:0000256" key="10">
    <source>
        <dbReference type="PIRNR" id="PIRNR002786"/>
    </source>
</evidence>
<keyword evidence="7" id="KW-0653">Protein transport</keyword>
<keyword evidence="8" id="KW-1133">Transmembrane helix</keyword>
<dbReference type="GO" id="GO:0005886">
    <property type="term" value="C:plasma membrane"/>
    <property type="evidence" value="ECO:0007669"/>
    <property type="project" value="UniProtKB-SubCell"/>
</dbReference>
<dbReference type="PIRSF" id="PIRSF002786">
    <property type="entry name" value="XcpX"/>
    <property type="match status" value="1"/>
</dbReference>
<evidence type="ECO:0000256" key="9">
    <source>
        <dbReference type="ARBA" id="ARBA00023136"/>
    </source>
</evidence>
<evidence type="ECO:0000256" key="2">
    <source>
        <dbReference type="ARBA" id="ARBA00007246"/>
    </source>
</evidence>
<dbReference type="InterPro" id="IPR038072">
    <property type="entry name" value="GspK_central_sf"/>
</dbReference>
<dbReference type="InterPro" id="IPR010994">
    <property type="entry name" value="RuvA_2-like"/>
</dbReference>
<accession>A0A225LVZ5</accession>
<dbReference type="SUPFAM" id="SSF54523">
    <property type="entry name" value="Pili subunits"/>
    <property type="match status" value="1"/>
</dbReference>
<dbReference type="InterPro" id="IPR049179">
    <property type="entry name" value="T2SSK_SAM-like_2nd"/>
</dbReference>
<feature type="domain" description="T2SS protein K second SAM-like" evidence="11">
    <location>
        <begin position="191"/>
        <end position="238"/>
    </location>
</feature>
<dbReference type="Pfam" id="PF03934">
    <property type="entry name" value="T2SSK"/>
    <property type="match status" value="1"/>
</dbReference>
<comment type="similarity">
    <text evidence="2 10">Belongs to the GSP K family.</text>
</comment>
<sequence>MAIIAALLVVIAAAALATSVIQRQSVLADVLQIERNRAQADWLLRGGLDWSRVVLQMDAQNNPTTRRDGLWATPIADLPVGPSANPNQALFSGQIEDAQGKFNLYNLAKGGSVDARQLAALQSLLQWLSLDPGLAQDMAARVAAAQSIAGSPPQAVGLQGIGDLSALDGFTPEVIDALQPYLTYLPAVTPINVNTASAEVLGAVVGSLGLAGARELVAQRDRGQWFVNHGDFVNRVSRLGPGEAQRIAVRSDWFRVAGSVTVDGTIVSLRALLHRDKEGSSEARWIHYQ</sequence>
<dbReference type="PANTHER" id="PTHR38831:SF2">
    <property type="entry name" value="TYPE II SECRETION SYSTEM PROTEIN K"/>
    <property type="match status" value="1"/>
</dbReference>
<organism evidence="13 14">
    <name type="scientific">Candidimonas nitroreducens</name>
    <dbReference type="NCBI Taxonomy" id="683354"/>
    <lineage>
        <taxon>Bacteria</taxon>
        <taxon>Pseudomonadati</taxon>
        <taxon>Pseudomonadota</taxon>
        <taxon>Betaproteobacteria</taxon>
        <taxon>Burkholderiales</taxon>
        <taxon>Alcaligenaceae</taxon>
        <taxon>Candidimonas</taxon>
    </lineage>
</organism>
<keyword evidence="5 10" id="KW-0997">Cell inner membrane</keyword>
<keyword evidence="3 10" id="KW-0813">Transport</keyword>
<evidence type="ECO:0000256" key="4">
    <source>
        <dbReference type="ARBA" id="ARBA00022475"/>
    </source>
</evidence>
<evidence type="ECO:0000313" key="13">
    <source>
        <dbReference type="EMBL" id="OWT53485.1"/>
    </source>
</evidence>
<name>A0A225LVZ5_9BURK</name>
<dbReference type="Gene3D" id="1.10.40.60">
    <property type="entry name" value="EpsJ-like"/>
    <property type="match status" value="3"/>
</dbReference>
<evidence type="ECO:0000256" key="8">
    <source>
        <dbReference type="ARBA" id="ARBA00022989"/>
    </source>
</evidence>